<gene>
    <name evidence="1" type="ORF">JI435_017900</name>
</gene>
<dbReference type="KEGG" id="pno:SNOG_01790"/>
<dbReference type="AlphaFoldDB" id="A0A7U2F5L1"/>
<dbReference type="RefSeq" id="XP_001792416.1">
    <property type="nucleotide sequence ID" value="XM_001792364.1"/>
</dbReference>
<keyword evidence="2" id="KW-1185">Reference proteome</keyword>
<dbReference type="EMBL" id="CP069028">
    <property type="protein sequence ID" value="QRC96905.1"/>
    <property type="molecule type" value="Genomic_DNA"/>
</dbReference>
<proteinExistence type="predicted"/>
<evidence type="ECO:0000313" key="1">
    <source>
        <dbReference type="EMBL" id="QRC96905.1"/>
    </source>
</evidence>
<dbReference type="Proteomes" id="UP000663193">
    <property type="component" value="Chromosome 6"/>
</dbReference>
<protein>
    <submittedName>
        <fullName evidence="1">Uncharacterized protein</fullName>
    </submittedName>
</protein>
<accession>A0A7U2F5L1</accession>
<dbReference type="OrthoDB" id="3766683at2759"/>
<evidence type="ECO:0000313" key="2">
    <source>
        <dbReference type="Proteomes" id="UP000663193"/>
    </source>
</evidence>
<organism evidence="1 2">
    <name type="scientific">Phaeosphaeria nodorum (strain SN15 / ATCC MYA-4574 / FGSC 10173)</name>
    <name type="common">Glume blotch fungus</name>
    <name type="synonym">Parastagonospora nodorum</name>
    <dbReference type="NCBI Taxonomy" id="321614"/>
    <lineage>
        <taxon>Eukaryota</taxon>
        <taxon>Fungi</taxon>
        <taxon>Dikarya</taxon>
        <taxon>Ascomycota</taxon>
        <taxon>Pezizomycotina</taxon>
        <taxon>Dothideomycetes</taxon>
        <taxon>Pleosporomycetidae</taxon>
        <taxon>Pleosporales</taxon>
        <taxon>Pleosporineae</taxon>
        <taxon>Phaeosphaeriaceae</taxon>
        <taxon>Parastagonospora</taxon>
    </lineage>
</organism>
<dbReference type="VEuPathDB" id="FungiDB:JI435_017900"/>
<name>A0A7U2F5L1_PHANO</name>
<reference evidence="2" key="1">
    <citation type="journal article" date="2021" name="BMC Genomics">
        <title>Chromosome-level genome assembly and manually-curated proteome of model necrotroph Parastagonospora nodorum Sn15 reveals a genome-wide trove of candidate effector homologs, and redundancy of virulence-related functions within an accessory chromosome.</title>
        <authorList>
            <person name="Bertazzoni S."/>
            <person name="Jones D.A.B."/>
            <person name="Phan H.T."/>
            <person name="Tan K.-C."/>
            <person name="Hane J.K."/>
        </authorList>
    </citation>
    <scope>NUCLEOTIDE SEQUENCE [LARGE SCALE GENOMIC DNA]</scope>
    <source>
        <strain evidence="2">SN15 / ATCC MYA-4574 / FGSC 10173)</strain>
    </source>
</reference>
<sequence length="297" mass="33200">MDALRFGIQTGEVVLHQLLNLAHHERRSIVGQGPYIDIYLGDIRVYKRTSRPLLFASCPDIGRFLSPIQGSFAVCLPDGFTNALTVKLAVLYMEQYLLSPRVRDVPWKVSDDFASYICLAELFAYSGMSQATYKLEIAIIQGMRERPLDVEQIRGTLAREQARRPSRYAETLANNIFTFTCVAKIELFMLEYEVEPAKSYEDRVKGGIQRRAATISKPVGQAQGRARRQMKQVEDMLADTANLALKQLVWTENILPVTLPSQPAAWLEIGLVGARGTADGHSGLGKILLKRASDLDL</sequence>